<dbReference type="Proteomes" id="UP001515500">
    <property type="component" value="Chromosome 11"/>
</dbReference>
<dbReference type="InterPro" id="IPR046347">
    <property type="entry name" value="bZIP_sf"/>
</dbReference>
<protein>
    <submittedName>
        <fullName evidence="10">BZIP transcription factor 27-like</fullName>
    </submittedName>
</protein>
<dbReference type="RefSeq" id="XP_039134180.1">
    <property type="nucleotide sequence ID" value="XM_039278246.1"/>
</dbReference>
<dbReference type="SUPFAM" id="SSF57959">
    <property type="entry name" value="Leucine zipper domain"/>
    <property type="match status" value="1"/>
</dbReference>
<organism evidence="9 10">
    <name type="scientific">Dioscorea cayennensis subsp. rotundata</name>
    <name type="common">White Guinea yam</name>
    <name type="synonym">Dioscorea rotundata</name>
    <dbReference type="NCBI Taxonomy" id="55577"/>
    <lineage>
        <taxon>Eukaryota</taxon>
        <taxon>Viridiplantae</taxon>
        <taxon>Streptophyta</taxon>
        <taxon>Embryophyta</taxon>
        <taxon>Tracheophyta</taxon>
        <taxon>Spermatophyta</taxon>
        <taxon>Magnoliopsida</taxon>
        <taxon>Liliopsida</taxon>
        <taxon>Dioscoreales</taxon>
        <taxon>Dioscoreaceae</taxon>
        <taxon>Dioscorea</taxon>
    </lineage>
</organism>
<evidence type="ECO:0000256" key="6">
    <source>
        <dbReference type="ARBA" id="ARBA00023242"/>
    </source>
</evidence>
<dbReference type="PANTHER" id="PTHR22952:SF175">
    <property type="entry name" value="PROTEIN ABSCISIC ACID-INSENSITIVE 5"/>
    <property type="match status" value="1"/>
</dbReference>
<gene>
    <name evidence="10" type="primary">LOC120271563</name>
</gene>
<dbReference type="AlphaFoldDB" id="A0AB40C5F9"/>
<comment type="subcellular location">
    <subcellularLocation>
        <location evidence="1">Nucleus</location>
    </subcellularLocation>
</comment>
<name>A0AB40C5F9_DIOCR</name>
<proteinExistence type="predicted"/>
<evidence type="ECO:0000256" key="3">
    <source>
        <dbReference type="ARBA" id="ARBA00023015"/>
    </source>
</evidence>
<evidence type="ECO:0000259" key="8">
    <source>
        <dbReference type="PROSITE" id="PS50217"/>
    </source>
</evidence>
<dbReference type="GO" id="GO:0005634">
    <property type="term" value="C:nucleus"/>
    <property type="evidence" value="ECO:0007669"/>
    <property type="project" value="UniProtKB-SubCell"/>
</dbReference>
<sequence>MTAEKEKEQQQQQQQFQQQQQQQQQMDQELWKDINLPSTPSLPLNQHLSLSLNSSNFGIGSRACSHKRGPPAGGQESSSADRRQRRMIKNRESAARSRARKQAYTKQLEKEIASLADENSRLKKENEKMGLAIMCSNQDGPKIRLQRSSTAPF</sequence>
<dbReference type="CDD" id="cd14707">
    <property type="entry name" value="bZIP_plant_BZIP46"/>
    <property type="match status" value="1"/>
</dbReference>
<dbReference type="GO" id="GO:0003700">
    <property type="term" value="F:DNA-binding transcription factor activity"/>
    <property type="evidence" value="ECO:0007669"/>
    <property type="project" value="InterPro"/>
</dbReference>
<keyword evidence="4" id="KW-0238">DNA-binding</keyword>
<keyword evidence="9" id="KW-1185">Reference proteome</keyword>
<feature type="region of interest" description="Disordered" evidence="7">
    <location>
        <begin position="1"/>
        <end position="105"/>
    </location>
</feature>
<evidence type="ECO:0000256" key="7">
    <source>
        <dbReference type="SAM" id="MobiDB-lite"/>
    </source>
</evidence>
<reference evidence="10" key="1">
    <citation type="submission" date="2025-08" db="UniProtKB">
        <authorList>
            <consortium name="RefSeq"/>
        </authorList>
    </citation>
    <scope>IDENTIFICATION</scope>
</reference>
<dbReference type="GO" id="GO:0003677">
    <property type="term" value="F:DNA binding"/>
    <property type="evidence" value="ECO:0007669"/>
    <property type="project" value="UniProtKB-KW"/>
</dbReference>
<keyword evidence="3" id="KW-0805">Transcription regulation</keyword>
<dbReference type="FunFam" id="1.20.5.170:FF:000036">
    <property type="entry name" value="ABSCISIC ACID-INSENSITIVE 5-like protein 2"/>
    <property type="match status" value="1"/>
</dbReference>
<evidence type="ECO:0000256" key="1">
    <source>
        <dbReference type="ARBA" id="ARBA00004123"/>
    </source>
</evidence>
<evidence type="ECO:0000313" key="10">
    <source>
        <dbReference type="RefSeq" id="XP_039134180.1"/>
    </source>
</evidence>
<dbReference type="SMART" id="SM00338">
    <property type="entry name" value="BRLZ"/>
    <property type="match status" value="1"/>
</dbReference>
<dbReference type="PANTHER" id="PTHR22952">
    <property type="entry name" value="CAMP-RESPONSE ELEMENT BINDING PROTEIN-RELATED"/>
    <property type="match status" value="1"/>
</dbReference>
<feature type="compositionally biased region" description="Low complexity" evidence="7">
    <location>
        <begin position="10"/>
        <end position="25"/>
    </location>
</feature>
<keyword evidence="2" id="KW-0938">Abscisic acid signaling pathway</keyword>
<feature type="domain" description="BZIP" evidence="8">
    <location>
        <begin position="80"/>
        <end position="129"/>
    </location>
</feature>
<feature type="compositionally biased region" description="Low complexity" evidence="7">
    <location>
        <begin position="41"/>
        <end position="56"/>
    </location>
</feature>
<evidence type="ECO:0000313" key="9">
    <source>
        <dbReference type="Proteomes" id="UP001515500"/>
    </source>
</evidence>
<dbReference type="GO" id="GO:0009738">
    <property type="term" value="P:abscisic acid-activated signaling pathway"/>
    <property type="evidence" value="ECO:0007669"/>
    <property type="project" value="UniProtKB-KW"/>
</dbReference>
<dbReference type="Pfam" id="PF00170">
    <property type="entry name" value="bZIP_1"/>
    <property type="match status" value="1"/>
</dbReference>
<dbReference type="PROSITE" id="PS00036">
    <property type="entry name" value="BZIP_BASIC"/>
    <property type="match status" value="1"/>
</dbReference>
<dbReference type="InterPro" id="IPR043452">
    <property type="entry name" value="BZIP46-like"/>
</dbReference>
<evidence type="ECO:0000256" key="4">
    <source>
        <dbReference type="ARBA" id="ARBA00023125"/>
    </source>
</evidence>
<dbReference type="InterPro" id="IPR004827">
    <property type="entry name" value="bZIP"/>
</dbReference>
<evidence type="ECO:0000256" key="5">
    <source>
        <dbReference type="ARBA" id="ARBA00023163"/>
    </source>
</evidence>
<accession>A0AB40C5F9</accession>
<dbReference type="PROSITE" id="PS50217">
    <property type="entry name" value="BZIP"/>
    <property type="match status" value="1"/>
</dbReference>
<keyword evidence="5" id="KW-0804">Transcription</keyword>
<dbReference type="Gene3D" id="1.20.5.170">
    <property type="match status" value="1"/>
</dbReference>
<dbReference type="GeneID" id="120271563"/>
<evidence type="ECO:0000256" key="2">
    <source>
        <dbReference type="ARBA" id="ARBA00022682"/>
    </source>
</evidence>
<keyword evidence="6" id="KW-0539">Nucleus</keyword>
<dbReference type="GO" id="GO:0045893">
    <property type="term" value="P:positive regulation of DNA-templated transcription"/>
    <property type="evidence" value="ECO:0007669"/>
    <property type="project" value="InterPro"/>
</dbReference>